<dbReference type="Proteomes" id="UP001165120">
    <property type="component" value="Unassembled WGS sequence"/>
</dbReference>
<sequence>MSNTTTTITNTAEPLRFLEDDFLQLSPMIETNKILISSNNNNLNINSDFEFIQEIDYSEIDSFFKNNNNNNNINININNQENRKLINSSSNNTIYELEPDEELTVDENDINFYEDEIKKPTEFNNNSYLNIDIPLPDLISDPVSDFSTDPLSADSENFDFNFSENIKNLKSNNNKDTNLFNTFIHSSSSSSNIGFRDINKMNIKIKKRSKSAVDIPIFNSDIQLRLLSDEKKIQIKDELISPILNKNLEFRKFKSSNNLSHKCDSNITTNTNTTATTTTTTNNTTTANTTTTTTTIALNPFYKPPAILRRLSEADGYKISKNYKKFNNRK</sequence>
<reference evidence="1" key="1">
    <citation type="submission" date="2023-04" db="EMBL/GenBank/DDBJ databases">
        <title>Candida boidinii NBRC 10035.</title>
        <authorList>
            <person name="Ichikawa N."/>
            <person name="Sato H."/>
            <person name="Tonouchi N."/>
        </authorList>
    </citation>
    <scope>NUCLEOTIDE SEQUENCE</scope>
    <source>
        <strain evidence="1">NBRC 10035</strain>
    </source>
</reference>
<gene>
    <name evidence="1" type="ORF">Cboi02_000415200</name>
</gene>
<evidence type="ECO:0000313" key="1">
    <source>
        <dbReference type="EMBL" id="GME73714.1"/>
    </source>
</evidence>
<keyword evidence="2" id="KW-1185">Reference proteome</keyword>
<organism evidence="1 2">
    <name type="scientific">Candida boidinii</name>
    <name type="common">Yeast</name>
    <dbReference type="NCBI Taxonomy" id="5477"/>
    <lineage>
        <taxon>Eukaryota</taxon>
        <taxon>Fungi</taxon>
        <taxon>Dikarya</taxon>
        <taxon>Ascomycota</taxon>
        <taxon>Saccharomycotina</taxon>
        <taxon>Pichiomycetes</taxon>
        <taxon>Pichiales</taxon>
        <taxon>Pichiaceae</taxon>
        <taxon>Ogataea</taxon>
        <taxon>Ogataea/Candida clade</taxon>
    </lineage>
</organism>
<proteinExistence type="predicted"/>
<dbReference type="AlphaFoldDB" id="A0A9W6WHR2"/>
<name>A0A9W6WHR2_CANBO</name>
<accession>A0A9W6WHR2</accession>
<evidence type="ECO:0000313" key="2">
    <source>
        <dbReference type="Proteomes" id="UP001165120"/>
    </source>
</evidence>
<dbReference type="EMBL" id="BSXN01001591">
    <property type="protein sequence ID" value="GME73714.1"/>
    <property type="molecule type" value="Genomic_DNA"/>
</dbReference>
<protein>
    <submittedName>
        <fullName evidence="1">Unnamed protein product</fullName>
    </submittedName>
</protein>
<comment type="caution">
    <text evidence="1">The sequence shown here is derived from an EMBL/GenBank/DDBJ whole genome shotgun (WGS) entry which is preliminary data.</text>
</comment>